<comment type="caution">
    <text evidence="3">The sequence shown here is derived from an EMBL/GenBank/DDBJ whole genome shotgun (WGS) entry which is preliminary data.</text>
</comment>
<dbReference type="SUPFAM" id="SSF53850">
    <property type="entry name" value="Periplasmic binding protein-like II"/>
    <property type="match status" value="1"/>
</dbReference>
<dbReference type="GO" id="GO:0046872">
    <property type="term" value="F:metal ion binding"/>
    <property type="evidence" value="ECO:0007669"/>
    <property type="project" value="UniProtKB-KW"/>
</dbReference>
<evidence type="ECO:0000256" key="1">
    <source>
        <dbReference type="ARBA" id="ARBA00022723"/>
    </source>
</evidence>
<dbReference type="PIRSF" id="PIRSF004846">
    <property type="entry name" value="ModA"/>
    <property type="match status" value="1"/>
</dbReference>
<accession>A0A645DL91</accession>
<reference evidence="3" key="1">
    <citation type="submission" date="2019-08" db="EMBL/GenBank/DDBJ databases">
        <authorList>
            <person name="Kucharzyk K."/>
            <person name="Murdoch R.W."/>
            <person name="Higgins S."/>
            <person name="Loffler F."/>
        </authorList>
    </citation>
    <scope>NUCLEOTIDE SEQUENCE</scope>
</reference>
<proteinExistence type="predicted"/>
<dbReference type="EMBL" id="VSSQ01037499">
    <property type="protein sequence ID" value="MPM90214.1"/>
    <property type="molecule type" value="Genomic_DNA"/>
</dbReference>
<evidence type="ECO:0000313" key="3">
    <source>
        <dbReference type="EMBL" id="MPM90214.1"/>
    </source>
</evidence>
<name>A0A645DL91_9ZZZZ</name>
<dbReference type="PANTHER" id="PTHR30632:SF0">
    <property type="entry name" value="SULFATE-BINDING PROTEIN"/>
    <property type="match status" value="1"/>
</dbReference>
<dbReference type="Pfam" id="PF13531">
    <property type="entry name" value="SBP_bac_11"/>
    <property type="match status" value="1"/>
</dbReference>
<dbReference type="InterPro" id="IPR050682">
    <property type="entry name" value="ModA/WtpA"/>
</dbReference>
<organism evidence="3">
    <name type="scientific">bioreactor metagenome</name>
    <dbReference type="NCBI Taxonomy" id="1076179"/>
    <lineage>
        <taxon>unclassified sequences</taxon>
        <taxon>metagenomes</taxon>
        <taxon>ecological metagenomes</taxon>
    </lineage>
</organism>
<gene>
    <name evidence="3" type="ORF">SDC9_137332</name>
</gene>
<evidence type="ECO:0008006" key="4">
    <source>
        <dbReference type="Google" id="ProtNLM"/>
    </source>
</evidence>
<dbReference type="InterPro" id="IPR005950">
    <property type="entry name" value="ModA"/>
</dbReference>
<dbReference type="GO" id="GO:0015689">
    <property type="term" value="P:molybdate ion transport"/>
    <property type="evidence" value="ECO:0007669"/>
    <property type="project" value="InterPro"/>
</dbReference>
<dbReference type="PANTHER" id="PTHR30632">
    <property type="entry name" value="MOLYBDATE-BINDING PERIPLASMIC PROTEIN"/>
    <property type="match status" value="1"/>
</dbReference>
<protein>
    <recommendedName>
        <fullName evidence="4">Binding protein</fullName>
    </recommendedName>
</protein>
<dbReference type="GO" id="GO:0030973">
    <property type="term" value="F:molybdate ion binding"/>
    <property type="evidence" value="ECO:0007669"/>
    <property type="project" value="TreeGrafter"/>
</dbReference>
<dbReference type="NCBIfam" id="TIGR01256">
    <property type="entry name" value="modA"/>
    <property type="match status" value="1"/>
</dbReference>
<keyword evidence="1" id="KW-0479">Metal-binding</keyword>
<keyword evidence="2" id="KW-0732">Signal</keyword>
<dbReference type="Gene3D" id="3.40.190.10">
    <property type="entry name" value="Periplasmic binding protein-like II"/>
    <property type="match status" value="2"/>
</dbReference>
<dbReference type="AlphaFoldDB" id="A0A645DL91"/>
<evidence type="ECO:0000256" key="2">
    <source>
        <dbReference type="ARBA" id="ARBA00022729"/>
    </source>
</evidence>
<sequence>MVKCGKLILNKSFIQGGEIQMKRKLSLLLTSVVILSSLFSGCTSTENKEETLSLEGKSLSVYCGAGMTKPFEKIAEEFKKETGCDIKVTYANAAQTQTQINTSEEGDLFIAGSLEELKPVKDQVKESVDLVKHIPVLAVKNGNPKEITGLNDLTKDNIDVVLGEYEATPIGKIAKKALGDAKIFKKVNVVANTSTAPELANAIASGECDATIVWKENAKGHDIEIVDTKDLDKYIKTVPAASLKCSENKESLTDFIKFLNDDKAKDIWKSFGYEVLN</sequence>